<protein>
    <submittedName>
        <fullName evidence="2">Uncharacterized protein</fullName>
    </submittedName>
</protein>
<keyword evidence="3" id="KW-1185">Reference proteome</keyword>
<dbReference type="Proteomes" id="UP000192247">
    <property type="component" value="Unassembled WGS sequence"/>
</dbReference>
<evidence type="ECO:0000313" key="2">
    <source>
        <dbReference type="EMBL" id="OQR74615.1"/>
    </source>
</evidence>
<keyword evidence="1" id="KW-0732">Signal</keyword>
<organism evidence="2 3">
    <name type="scientific">Tropilaelaps mercedesae</name>
    <dbReference type="NCBI Taxonomy" id="418985"/>
    <lineage>
        <taxon>Eukaryota</taxon>
        <taxon>Metazoa</taxon>
        <taxon>Ecdysozoa</taxon>
        <taxon>Arthropoda</taxon>
        <taxon>Chelicerata</taxon>
        <taxon>Arachnida</taxon>
        <taxon>Acari</taxon>
        <taxon>Parasitiformes</taxon>
        <taxon>Mesostigmata</taxon>
        <taxon>Gamasina</taxon>
        <taxon>Dermanyssoidea</taxon>
        <taxon>Laelapidae</taxon>
        <taxon>Tropilaelaps</taxon>
    </lineage>
</organism>
<evidence type="ECO:0000256" key="1">
    <source>
        <dbReference type="SAM" id="SignalP"/>
    </source>
</evidence>
<evidence type="ECO:0000313" key="3">
    <source>
        <dbReference type="Proteomes" id="UP000192247"/>
    </source>
</evidence>
<feature type="signal peptide" evidence="1">
    <location>
        <begin position="1"/>
        <end position="23"/>
    </location>
</feature>
<sequence length="126" mass="14026">MRGREVWLAFAVLAAVVLSGTICQDISATPPARKKCKELSDCTGLGNNCKLQQNKDGCSTCFCADSCPDIFCGVQCRRVLTEGHCPFCDCRRGKQVYIKGVKPSPRPYTLKPYTRPFDINRPETFK</sequence>
<feature type="chain" id="PRO_5010705076" evidence="1">
    <location>
        <begin position="24"/>
        <end position="126"/>
    </location>
</feature>
<dbReference type="AlphaFoldDB" id="A0A1V9XM76"/>
<comment type="caution">
    <text evidence="2">The sequence shown here is derived from an EMBL/GenBank/DDBJ whole genome shotgun (WGS) entry which is preliminary data.</text>
</comment>
<dbReference type="EMBL" id="MNPL01007684">
    <property type="protein sequence ID" value="OQR74615.1"/>
    <property type="molecule type" value="Genomic_DNA"/>
</dbReference>
<dbReference type="InParanoid" id="A0A1V9XM76"/>
<dbReference type="OrthoDB" id="6490193at2759"/>
<reference evidence="2 3" key="1">
    <citation type="journal article" date="2017" name="Gigascience">
        <title>Draft genome of the honey bee ectoparasitic mite, Tropilaelaps mercedesae, is shaped by the parasitic life history.</title>
        <authorList>
            <person name="Dong X."/>
            <person name="Armstrong S.D."/>
            <person name="Xia D."/>
            <person name="Makepeace B.L."/>
            <person name="Darby A.C."/>
            <person name="Kadowaki T."/>
        </authorList>
    </citation>
    <scope>NUCLEOTIDE SEQUENCE [LARGE SCALE GENOMIC DNA]</scope>
    <source>
        <strain evidence="2">Wuxi-XJTLU</strain>
    </source>
</reference>
<accession>A0A1V9XM76</accession>
<gene>
    <name evidence="2" type="ORF">BIW11_08946</name>
</gene>
<proteinExistence type="predicted"/>
<name>A0A1V9XM76_9ACAR</name>